<dbReference type="PRINTS" id="PR00722">
    <property type="entry name" value="CHYMOTRYPSIN"/>
</dbReference>
<keyword evidence="1" id="KW-0732">Signal</keyword>
<evidence type="ECO:0000256" key="1">
    <source>
        <dbReference type="ARBA" id="ARBA00022729"/>
    </source>
</evidence>
<dbReference type="InterPro" id="IPR009003">
    <property type="entry name" value="Peptidase_S1_PA"/>
</dbReference>
<keyword evidence="7" id="KW-1185">Reference proteome</keyword>
<dbReference type="InterPro" id="IPR001254">
    <property type="entry name" value="Trypsin_dom"/>
</dbReference>
<feature type="non-terminal residue" evidence="6">
    <location>
        <position position="1"/>
    </location>
</feature>
<dbReference type="InterPro" id="IPR001314">
    <property type="entry name" value="Peptidase_S1A"/>
</dbReference>
<dbReference type="SUPFAM" id="SSF50494">
    <property type="entry name" value="Trypsin-like serine proteases"/>
    <property type="match status" value="1"/>
</dbReference>
<evidence type="ECO:0000313" key="7">
    <source>
        <dbReference type="Proteomes" id="UP000677054"/>
    </source>
</evidence>
<evidence type="ECO:0000259" key="5">
    <source>
        <dbReference type="PROSITE" id="PS50240"/>
    </source>
</evidence>
<dbReference type="GO" id="GO:0004252">
    <property type="term" value="F:serine-type endopeptidase activity"/>
    <property type="evidence" value="ECO:0007669"/>
    <property type="project" value="InterPro"/>
</dbReference>
<dbReference type="EMBL" id="CAJPEV010004148">
    <property type="protein sequence ID" value="CAG0901262.1"/>
    <property type="molecule type" value="Genomic_DNA"/>
</dbReference>
<reference evidence="6" key="1">
    <citation type="submission" date="2020-11" db="EMBL/GenBank/DDBJ databases">
        <authorList>
            <person name="Tran Van P."/>
        </authorList>
    </citation>
    <scope>NUCLEOTIDE SEQUENCE</scope>
</reference>
<dbReference type="EMBL" id="LR903665">
    <property type="protein sequence ID" value="CAD7252140.1"/>
    <property type="molecule type" value="Genomic_DNA"/>
</dbReference>
<dbReference type="GO" id="GO:0006508">
    <property type="term" value="P:proteolysis"/>
    <property type="evidence" value="ECO:0007669"/>
    <property type="project" value="InterPro"/>
</dbReference>
<evidence type="ECO:0000256" key="3">
    <source>
        <dbReference type="ARBA" id="ARBA00023180"/>
    </source>
</evidence>
<feature type="domain" description="Peptidase S1" evidence="5">
    <location>
        <begin position="12"/>
        <end position="272"/>
    </location>
</feature>
<dbReference type="Proteomes" id="UP000677054">
    <property type="component" value="Unassembled WGS sequence"/>
</dbReference>
<sequence length="330" mass="37270">ATTCSLVRRRRIVGGKNTRPGEYPWMAALLRRSSIKGPFCGGSLISPIHVLTAAHCVQRILQEPHLFRVRIGEHDFESDFETEHKDFTIRRVDVHPDYEESESVIYNDLAVLELNDPCMDEPRTVCLPDKPGDYQNHKAIVVGWGTSIFGGQYEPILQAVPVHIFPHEECQSLYDGIKNTHLCAGDHVDGGKDACRVRQRSQGSRSVVDRWVRNDPFLPLQWDSGGPLHVCQNGKSVQVGVVSYGLDCGRPHEPGVYMNVSSHLAWIARVLRPLALNDERCGESLEEEPRTFENCRGNSFKRFSSLPPSDLFHWNGFLDTLERFVRISSV</sequence>
<dbReference type="OrthoDB" id="6329218at2759"/>
<accession>A0A7R9FR98</accession>
<gene>
    <name evidence="6" type="ORF">DSTB1V02_LOCUS11901</name>
</gene>
<dbReference type="PANTHER" id="PTHR24256">
    <property type="entry name" value="TRYPTASE-RELATED"/>
    <property type="match status" value="1"/>
</dbReference>
<dbReference type="PROSITE" id="PS50240">
    <property type="entry name" value="TRYPSIN_DOM"/>
    <property type="match status" value="1"/>
</dbReference>
<protein>
    <recommendedName>
        <fullName evidence="5">Peptidase S1 domain-containing protein</fullName>
    </recommendedName>
</protein>
<dbReference type="CDD" id="cd00190">
    <property type="entry name" value="Tryp_SPc"/>
    <property type="match status" value="1"/>
</dbReference>
<dbReference type="FunFam" id="2.40.10.10:FF:000028">
    <property type="entry name" value="Serine protease easter"/>
    <property type="match status" value="1"/>
</dbReference>
<proteinExistence type="inferred from homology"/>
<dbReference type="InterPro" id="IPR051487">
    <property type="entry name" value="Ser/Thr_Proteases_Immune/Dev"/>
</dbReference>
<dbReference type="SMART" id="SM00020">
    <property type="entry name" value="Tryp_SPc"/>
    <property type="match status" value="1"/>
</dbReference>
<dbReference type="InterPro" id="IPR043504">
    <property type="entry name" value="Peptidase_S1_PA_chymotrypsin"/>
</dbReference>
<dbReference type="Gene3D" id="2.40.10.10">
    <property type="entry name" value="Trypsin-like serine proteases"/>
    <property type="match status" value="1"/>
</dbReference>
<dbReference type="Pfam" id="PF00089">
    <property type="entry name" value="Trypsin"/>
    <property type="match status" value="2"/>
</dbReference>
<keyword evidence="3" id="KW-0325">Glycoprotein</keyword>
<name>A0A7R9FR98_9CRUS</name>
<comment type="similarity">
    <text evidence="4">Belongs to the peptidase S1 family. CLIP subfamily.</text>
</comment>
<evidence type="ECO:0000256" key="2">
    <source>
        <dbReference type="ARBA" id="ARBA00023157"/>
    </source>
</evidence>
<dbReference type="InterPro" id="IPR018114">
    <property type="entry name" value="TRYPSIN_HIS"/>
</dbReference>
<organism evidence="6">
    <name type="scientific">Darwinula stevensoni</name>
    <dbReference type="NCBI Taxonomy" id="69355"/>
    <lineage>
        <taxon>Eukaryota</taxon>
        <taxon>Metazoa</taxon>
        <taxon>Ecdysozoa</taxon>
        <taxon>Arthropoda</taxon>
        <taxon>Crustacea</taxon>
        <taxon>Oligostraca</taxon>
        <taxon>Ostracoda</taxon>
        <taxon>Podocopa</taxon>
        <taxon>Podocopida</taxon>
        <taxon>Darwinulocopina</taxon>
        <taxon>Darwinuloidea</taxon>
        <taxon>Darwinulidae</taxon>
        <taxon>Darwinula</taxon>
    </lineage>
</organism>
<keyword evidence="2" id="KW-1015">Disulfide bond</keyword>
<evidence type="ECO:0000256" key="4">
    <source>
        <dbReference type="ARBA" id="ARBA00024195"/>
    </source>
</evidence>
<dbReference type="PROSITE" id="PS00134">
    <property type="entry name" value="TRYPSIN_HIS"/>
    <property type="match status" value="1"/>
</dbReference>
<evidence type="ECO:0000313" key="6">
    <source>
        <dbReference type="EMBL" id="CAD7252140.1"/>
    </source>
</evidence>
<dbReference type="AlphaFoldDB" id="A0A7R9FR98"/>